<dbReference type="RefSeq" id="WP_145057970.1">
    <property type="nucleotide sequence ID" value="NZ_CP036433.1"/>
</dbReference>
<dbReference type="KEGG" id="lcre:Pla8534_64640"/>
<name>A0A518E3G8_9BACT</name>
<organism evidence="1 2">
    <name type="scientific">Lignipirellula cremea</name>
    <dbReference type="NCBI Taxonomy" id="2528010"/>
    <lineage>
        <taxon>Bacteria</taxon>
        <taxon>Pseudomonadati</taxon>
        <taxon>Planctomycetota</taxon>
        <taxon>Planctomycetia</taxon>
        <taxon>Pirellulales</taxon>
        <taxon>Pirellulaceae</taxon>
        <taxon>Lignipirellula</taxon>
    </lineage>
</organism>
<protein>
    <submittedName>
        <fullName evidence="1">Uncharacterized protein</fullName>
    </submittedName>
</protein>
<sequence>MNVEISDQVTRQIEAILAQSGRTEVASSISRIVERVAADDQLLLSLLLEEPTAPELAQSLELIDRSMEEVAAGQTEPMKEALREIAAKYKLKIDR</sequence>
<dbReference type="AlphaFoldDB" id="A0A518E3G8"/>
<proteinExistence type="predicted"/>
<gene>
    <name evidence="1" type="ORF">Pla8534_64640</name>
</gene>
<dbReference type="OrthoDB" id="9990655at2"/>
<reference evidence="1 2" key="1">
    <citation type="submission" date="2019-02" db="EMBL/GenBank/DDBJ databases">
        <title>Deep-cultivation of Planctomycetes and their phenomic and genomic characterization uncovers novel biology.</title>
        <authorList>
            <person name="Wiegand S."/>
            <person name="Jogler M."/>
            <person name="Boedeker C."/>
            <person name="Pinto D."/>
            <person name="Vollmers J."/>
            <person name="Rivas-Marin E."/>
            <person name="Kohn T."/>
            <person name="Peeters S.H."/>
            <person name="Heuer A."/>
            <person name="Rast P."/>
            <person name="Oberbeckmann S."/>
            <person name="Bunk B."/>
            <person name="Jeske O."/>
            <person name="Meyerdierks A."/>
            <person name="Storesund J.E."/>
            <person name="Kallscheuer N."/>
            <person name="Luecker S."/>
            <person name="Lage O.M."/>
            <person name="Pohl T."/>
            <person name="Merkel B.J."/>
            <person name="Hornburger P."/>
            <person name="Mueller R.-W."/>
            <person name="Bruemmer F."/>
            <person name="Labrenz M."/>
            <person name="Spormann A.M."/>
            <person name="Op den Camp H."/>
            <person name="Overmann J."/>
            <person name="Amann R."/>
            <person name="Jetten M.S.M."/>
            <person name="Mascher T."/>
            <person name="Medema M.H."/>
            <person name="Devos D.P."/>
            <person name="Kaster A.-K."/>
            <person name="Ovreas L."/>
            <person name="Rohde M."/>
            <person name="Galperin M.Y."/>
            <person name="Jogler C."/>
        </authorList>
    </citation>
    <scope>NUCLEOTIDE SEQUENCE [LARGE SCALE GENOMIC DNA]</scope>
    <source>
        <strain evidence="1 2">Pla85_3_4</strain>
    </source>
</reference>
<dbReference type="EMBL" id="CP036433">
    <property type="protein sequence ID" value="QDU98593.1"/>
    <property type="molecule type" value="Genomic_DNA"/>
</dbReference>
<accession>A0A518E3G8</accession>
<evidence type="ECO:0000313" key="1">
    <source>
        <dbReference type="EMBL" id="QDU98593.1"/>
    </source>
</evidence>
<evidence type="ECO:0000313" key="2">
    <source>
        <dbReference type="Proteomes" id="UP000317648"/>
    </source>
</evidence>
<dbReference type="Proteomes" id="UP000317648">
    <property type="component" value="Chromosome"/>
</dbReference>
<keyword evidence="2" id="KW-1185">Reference proteome</keyword>